<gene>
    <name evidence="1" type="ORF">LWI29_032549</name>
</gene>
<comment type="caution">
    <text evidence="1">The sequence shown here is derived from an EMBL/GenBank/DDBJ whole genome shotgun (WGS) entry which is preliminary data.</text>
</comment>
<reference evidence="1" key="2">
    <citation type="submission" date="2023-06" db="EMBL/GenBank/DDBJ databases">
        <authorList>
            <person name="Swenson N.G."/>
            <person name="Wegrzyn J.L."/>
            <person name="Mcevoy S.L."/>
        </authorList>
    </citation>
    <scope>NUCLEOTIDE SEQUENCE</scope>
    <source>
        <strain evidence="1">NS2018</strain>
        <tissue evidence="1">Leaf</tissue>
    </source>
</reference>
<accession>A0AA39SPP3</accession>
<dbReference type="EMBL" id="JAUESC010000121">
    <property type="protein sequence ID" value="KAK0594107.1"/>
    <property type="molecule type" value="Genomic_DNA"/>
</dbReference>
<organism evidence="1 2">
    <name type="scientific">Acer saccharum</name>
    <name type="common">Sugar maple</name>
    <dbReference type="NCBI Taxonomy" id="4024"/>
    <lineage>
        <taxon>Eukaryota</taxon>
        <taxon>Viridiplantae</taxon>
        <taxon>Streptophyta</taxon>
        <taxon>Embryophyta</taxon>
        <taxon>Tracheophyta</taxon>
        <taxon>Spermatophyta</taxon>
        <taxon>Magnoliopsida</taxon>
        <taxon>eudicotyledons</taxon>
        <taxon>Gunneridae</taxon>
        <taxon>Pentapetalae</taxon>
        <taxon>rosids</taxon>
        <taxon>malvids</taxon>
        <taxon>Sapindales</taxon>
        <taxon>Sapindaceae</taxon>
        <taxon>Hippocastanoideae</taxon>
        <taxon>Acereae</taxon>
        <taxon>Acer</taxon>
    </lineage>
</organism>
<reference evidence="1" key="1">
    <citation type="journal article" date="2022" name="Plant J.">
        <title>Strategies of tolerance reflected in two North American maple genomes.</title>
        <authorList>
            <person name="McEvoy S.L."/>
            <person name="Sezen U.U."/>
            <person name="Trouern-Trend A."/>
            <person name="McMahon S.M."/>
            <person name="Schaberg P.G."/>
            <person name="Yang J."/>
            <person name="Wegrzyn J.L."/>
            <person name="Swenson N.G."/>
        </authorList>
    </citation>
    <scope>NUCLEOTIDE SEQUENCE</scope>
    <source>
        <strain evidence="1">NS2018</strain>
    </source>
</reference>
<keyword evidence="2" id="KW-1185">Reference proteome</keyword>
<proteinExistence type="predicted"/>
<dbReference type="AlphaFoldDB" id="A0AA39SPP3"/>
<dbReference type="Proteomes" id="UP001168877">
    <property type="component" value="Unassembled WGS sequence"/>
</dbReference>
<protein>
    <submittedName>
        <fullName evidence="1">Uncharacterized protein</fullName>
    </submittedName>
</protein>
<name>A0AA39SPP3_ACESA</name>
<sequence length="117" mass="12442">MVSFGPFPPDSTLYDLVLGHAAELCPFGACDDDSAHFLPRRMTGLSGDCASRVVSIPSYPILIDLVFALGVHQALVSPLQNAILLPTGLGRTDCEATSNLRGRKVNSLPWLASDISC</sequence>
<evidence type="ECO:0000313" key="2">
    <source>
        <dbReference type="Proteomes" id="UP001168877"/>
    </source>
</evidence>
<evidence type="ECO:0000313" key="1">
    <source>
        <dbReference type="EMBL" id="KAK0594107.1"/>
    </source>
</evidence>